<evidence type="ECO:0000256" key="7">
    <source>
        <dbReference type="ARBA" id="ARBA00023224"/>
    </source>
</evidence>
<feature type="transmembrane region" description="Helical" evidence="8">
    <location>
        <begin position="185"/>
        <end position="206"/>
    </location>
</feature>
<dbReference type="InterPro" id="IPR017452">
    <property type="entry name" value="GPCR_Rhodpsn_7TM"/>
</dbReference>
<dbReference type="GeneTree" id="ENSGT00950000182966"/>
<dbReference type="PANTHER" id="PTHR10489:SF946">
    <property type="entry name" value="LEUKOTRIENE B4 RECEPTOR 1-LIKE"/>
    <property type="match status" value="1"/>
</dbReference>
<evidence type="ECO:0000256" key="4">
    <source>
        <dbReference type="ARBA" id="ARBA00023040"/>
    </source>
</evidence>
<dbReference type="GO" id="GO:0016493">
    <property type="term" value="F:C-C chemokine receptor activity"/>
    <property type="evidence" value="ECO:0007669"/>
    <property type="project" value="TreeGrafter"/>
</dbReference>
<dbReference type="InterPro" id="IPR050119">
    <property type="entry name" value="CCR1-9-like"/>
</dbReference>
<reference evidence="10" key="2">
    <citation type="submission" date="2025-08" db="UniProtKB">
        <authorList>
            <consortium name="Ensembl"/>
        </authorList>
    </citation>
    <scope>IDENTIFICATION</scope>
</reference>
<dbReference type="GO" id="GO:0009897">
    <property type="term" value="C:external side of plasma membrane"/>
    <property type="evidence" value="ECO:0007669"/>
    <property type="project" value="TreeGrafter"/>
</dbReference>
<feature type="domain" description="G-protein coupled receptors family 1 profile" evidence="9">
    <location>
        <begin position="45"/>
        <end position="285"/>
    </location>
</feature>
<keyword evidence="11" id="KW-1185">Reference proteome</keyword>
<keyword evidence="3 8" id="KW-1133">Transmembrane helix</keyword>
<reference evidence="10 11" key="1">
    <citation type="journal article" date="2014" name="Nature">
        <title>The genomic substrate for adaptive radiation in African cichlid fish.</title>
        <authorList>
            <person name="Brawand D."/>
            <person name="Wagner C.E."/>
            <person name="Li Y.I."/>
            <person name="Malinsky M."/>
            <person name="Keller I."/>
            <person name="Fan S."/>
            <person name="Simakov O."/>
            <person name="Ng A.Y."/>
            <person name="Lim Z.W."/>
            <person name="Bezault E."/>
            <person name="Turner-Maier J."/>
            <person name="Johnson J."/>
            <person name="Alcazar R."/>
            <person name="Noh H.J."/>
            <person name="Russell P."/>
            <person name="Aken B."/>
            <person name="Alfoldi J."/>
            <person name="Amemiya C."/>
            <person name="Azzouzi N."/>
            <person name="Baroiller J.F."/>
            <person name="Barloy-Hubler F."/>
            <person name="Berlin A."/>
            <person name="Bloomquist R."/>
            <person name="Carleton K.L."/>
            <person name="Conte M.A."/>
            <person name="D'Cotta H."/>
            <person name="Eshel O."/>
            <person name="Gaffney L."/>
            <person name="Galibert F."/>
            <person name="Gante H.F."/>
            <person name="Gnerre S."/>
            <person name="Greuter L."/>
            <person name="Guyon R."/>
            <person name="Haddad N.S."/>
            <person name="Haerty W."/>
            <person name="Harris R.M."/>
            <person name="Hofmann H.A."/>
            <person name="Hourlier T."/>
            <person name="Hulata G."/>
            <person name="Jaffe D.B."/>
            <person name="Lara M."/>
            <person name="Lee A.P."/>
            <person name="MacCallum I."/>
            <person name="Mwaiko S."/>
            <person name="Nikaido M."/>
            <person name="Nishihara H."/>
            <person name="Ozouf-Costaz C."/>
            <person name="Penman D.J."/>
            <person name="Przybylski D."/>
            <person name="Rakotomanga M."/>
            <person name="Renn S.C.P."/>
            <person name="Ribeiro F.J."/>
            <person name="Ron M."/>
            <person name="Salzburger W."/>
            <person name="Sanchez-Pulido L."/>
            <person name="Santos M.E."/>
            <person name="Searle S."/>
            <person name="Sharpe T."/>
            <person name="Swofford R."/>
            <person name="Tan F.J."/>
            <person name="Williams L."/>
            <person name="Young S."/>
            <person name="Yin S."/>
            <person name="Okada N."/>
            <person name="Kocher T.D."/>
            <person name="Miska E.A."/>
            <person name="Lander E.S."/>
            <person name="Venkatesh B."/>
            <person name="Fernald R.D."/>
            <person name="Meyer A."/>
            <person name="Ponting C.P."/>
            <person name="Streelman J.T."/>
            <person name="Lindblad-Toh K."/>
            <person name="Seehausen O."/>
            <person name="Di Palma F."/>
        </authorList>
    </citation>
    <scope>NUCLEOTIDE SEQUENCE</scope>
</reference>
<protein>
    <recommendedName>
        <fullName evidence="9">G-protein coupled receptors family 1 profile domain-containing protein</fullName>
    </recommendedName>
</protein>
<dbReference type="GO" id="GO:0019722">
    <property type="term" value="P:calcium-mediated signaling"/>
    <property type="evidence" value="ECO:0007669"/>
    <property type="project" value="TreeGrafter"/>
</dbReference>
<feature type="transmembrane region" description="Helical" evidence="8">
    <location>
        <begin position="266"/>
        <end position="287"/>
    </location>
</feature>
<feature type="transmembrane region" description="Helical" evidence="8">
    <location>
        <begin position="24"/>
        <end position="45"/>
    </location>
</feature>
<sequence length="337" mass="37650">MAQLHSTAITLNISSTPGYLPHSFWSSGALGAVVLSICFLLGFPGNIAVLILKPNWKNMSSLSQSLMLNLAVSDLLCTLTTPVLIYSFFKSWTLGLVSCKLIMYFIYCSIFSSLLTVTVLSVQRYLQAVYLERSLHEVKAWKLLVPLWLVVIILSTPALVFQQPVEKLHHLTCSSQYASKGQRMAVVLTETLVGTVSLFAIVFSYISLYRKVNQAPLFNNPRTTRLITSIIVTSVVLWIPYRTVTVLGVAAIYSNDENLQKIFEDSWRILGSVTFVNSAVNPLLYAFTSKRLKFRIAQTLPESRDITTEPSDVNTRPCSTGLRVAVLIHQIIRLLCH</sequence>
<evidence type="ECO:0000259" key="9">
    <source>
        <dbReference type="PROSITE" id="PS50262"/>
    </source>
</evidence>
<dbReference type="InterPro" id="IPR000276">
    <property type="entry name" value="GPCR_Rhodpsn"/>
</dbReference>
<dbReference type="GO" id="GO:0007204">
    <property type="term" value="P:positive regulation of cytosolic calcium ion concentration"/>
    <property type="evidence" value="ECO:0007669"/>
    <property type="project" value="TreeGrafter"/>
</dbReference>
<evidence type="ECO:0000313" key="11">
    <source>
        <dbReference type="Proteomes" id="UP000265160"/>
    </source>
</evidence>
<dbReference type="GO" id="GO:0006955">
    <property type="term" value="P:immune response"/>
    <property type="evidence" value="ECO:0007669"/>
    <property type="project" value="TreeGrafter"/>
</dbReference>
<feature type="transmembrane region" description="Helical" evidence="8">
    <location>
        <begin position="143"/>
        <end position="165"/>
    </location>
</feature>
<evidence type="ECO:0000256" key="6">
    <source>
        <dbReference type="ARBA" id="ARBA00023170"/>
    </source>
</evidence>
<dbReference type="AlphaFoldDB" id="A0A3P9CBY6"/>
<feature type="transmembrane region" description="Helical" evidence="8">
    <location>
        <begin position="66"/>
        <end position="89"/>
    </location>
</feature>
<dbReference type="PROSITE" id="PS50262">
    <property type="entry name" value="G_PROTEIN_RECEP_F1_2"/>
    <property type="match status" value="1"/>
</dbReference>
<dbReference type="GO" id="GO:0060326">
    <property type="term" value="P:cell chemotaxis"/>
    <property type="evidence" value="ECO:0007669"/>
    <property type="project" value="TreeGrafter"/>
</dbReference>
<dbReference type="PRINTS" id="PR00237">
    <property type="entry name" value="GPCRRHODOPSN"/>
</dbReference>
<dbReference type="PANTHER" id="PTHR10489">
    <property type="entry name" value="CELL ADHESION MOLECULE"/>
    <property type="match status" value="1"/>
</dbReference>
<keyword evidence="2 8" id="KW-0812">Transmembrane</keyword>
<name>A0A3P9CBY6_9CICH</name>
<accession>A0A3P9CBY6</accession>
<evidence type="ECO:0000256" key="2">
    <source>
        <dbReference type="ARBA" id="ARBA00022692"/>
    </source>
</evidence>
<dbReference type="Ensembl" id="ENSMZET00005020153.1">
    <property type="protein sequence ID" value="ENSMZEP00005019524.1"/>
    <property type="gene ID" value="ENSMZEG00005014651.1"/>
</dbReference>
<dbReference type="SUPFAM" id="SSF81321">
    <property type="entry name" value="Family A G protein-coupled receptor-like"/>
    <property type="match status" value="1"/>
</dbReference>
<proteinExistence type="predicted"/>
<evidence type="ECO:0000256" key="8">
    <source>
        <dbReference type="SAM" id="Phobius"/>
    </source>
</evidence>
<keyword evidence="7" id="KW-0807">Transducer</keyword>
<dbReference type="Gene3D" id="1.20.1070.10">
    <property type="entry name" value="Rhodopsin 7-helix transmembrane proteins"/>
    <property type="match status" value="1"/>
</dbReference>
<keyword evidence="5 8" id="KW-0472">Membrane</keyword>
<reference evidence="10" key="3">
    <citation type="submission" date="2025-09" db="UniProtKB">
        <authorList>
            <consortium name="Ensembl"/>
        </authorList>
    </citation>
    <scope>IDENTIFICATION</scope>
</reference>
<feature type="transmembrane region" description="Helical" evidence="8">
    <location>
        <begin position="101"/>
        <end position="122"/>
    </location>
</feature>
<keyword evidence="6" id="KW-0675">Receptor</keyword>
<organism evidence="10 11">
    <name type="scientific">Maylandia zebra</name>
    <name type="common">zebra mbuna</name>
    <dbReference type="NCBI Taxonomy" id="106582"/>
    <lineage>
        <taxon>Eukaryota</taxon>
        <taxon>Metazoa</taxon>
        <taxon>Chordata</taxon>
        <taxon>Craniata</taxon>
        <taxon>Vertebrata</taxon>
        <taxon>Euteleostomi</taxon>
        <taxon>Actinopterygii</taxon>
        <taxon>Neopterygii</taxon>
        <taxon>Teleostei</taxon>
        <taxon>Neoteleostei</taxon>
        <taxon>Acanthomorphata</taxon>
        <taxon>Ovalentaria</taxon>
        <taxon>Cichlomorphae</taxon>
        <taxon>Cichliformes</taxon>
        <taxon>Cichlidae</taxon>
        <taxon>African cichlids</taxon>
        <taxon>Pseudocrenilabrinae</taxon>
        <taxon>Haplochromini</taxon>
        <taxon>Maylandia</taxon>
        <taxon>Maylandia zebra complex</taxon>
    </lineage>
</organism>
<evidence type="ECO:0000256" key="1">
    <source>
        <dbReference type="ARBA" id="ARBA00004370"/>
    </source>
</evidence>
<evidence type="ECO:0000256" key="5">
    <source>
        <dbReference type="ARBA" id="ARBA00023136"/>
    </source>
</evidence>
<feature type="transmembrane region" description="Helical" evidence="8">
    <location>
        <begin position="226"/>
        <end position="254"/>
    </location>
</feature>
<dbReference type="GO" id="GO:0019957">
    <property type="term" value="F:C-C chemokine binding"/>
    <property type="evidence" value="ECO:0007669"/>
    <property type="project" value="TreeGrafter"/>
</dbReference>
<evidence type="ECO:0000313" key="10">
    <source>
        <dbReference type="Ensembl" id="ENSMZEP00005019524.1"/>
    </source>
</evidence>
<dbReference type="Proteomes" id="UP000265160">
    <property type="component" value="LG15"/>
</dbReference>
<comment type="subcellular location">
    <subcellularLocation>
        <location evidence="1">Membrane</location>
    </subcellularLocation>
</comment>
<keyword evidence="4" id="KW-0297">G-protein coupled receptor</keyword>
<evidence type="ECO:0000256" key="3">
    <source>
        <dbReference type="ARBA" id="ARBA00022989"/>
    </source>
</evidence>
<dbReference type="Pfam" id="PF00001">
    <property type="entry name" value="7tm_1"/>
    <property type="match status" value="1"/>
</dbReference>